<evidence type="ECO:0000313" key="3">
    <source>
        <dbReference type="Proteomes" id="UP000094065"/>
    </source>
</evidence>
<dbReference type="InterPro" id="IPR011009">
    <property type="entry name" value="Kinase-like_dom_sf"/>
</dbReference>
<evidence type="ECO:0000313" key="2">
    <source>
        <dbReference type="EMBL" id="ODN79003.1"/>
    </source>
</evidence>
<accession>A0A1E3HRK8</accession>
<dbReference type="RefSeq" id="XP_018994049.1">
    <property type="nucleotide sequence ID" value="XM_019138612.1"/>
</dbReference>
<dbReference type="STRING" id="1295533.A0A1E3HRK8"/>
<dbReference type="AlphaFoldDB" id="A0A1E3HRK8"/>
<dbReference type="GeneID" id="30155823"/>
<organism evidence="2 3">
    <name type="scientific">Cryptococcus amylolentus CBS 6039</name>
    <dbReference type="NCBI Taxonomy" id="1295533"/>
    <lineage>
        <taxon>Eukaryota</taxon>
        <taxon>Fungi</taxon>
        <taxon>Dikarya</taxon>
        <taxon>Basidiomycota</taxon>
        <taxon>Agaricomycotina</taxon>
        <taxon>Tremellomycetes</taxon>
        <taxon>Tremellales</taxon>
        <taxon>Cryptococcaceae</taxon>
        <taxon>Cryptococcus</taxon>
    </lineage>
</organism>
<dbReference type="SUPFAM" id="SSF56112">
    <property type="entry name" value="Protein kinase-like (PK-like)"/>
    <property type="match status" value="1"/>
</dbReference>
<feature type="compositionally biased region" description="Basic and acidic residues" evidence="1">
    <location>
        <begin position="44"/>
        <end position="64"/>
    </location>
</feature>
<sequence length="366" mass="40388">MARSSKPRSMSSSMSDSASTASSDLQPPLARPLSTTSSSVASVPHERAERGKPEASSHPIKEDDLGPSTLPIYFSFSSTTTPLALSSPHTFMHGLLQDGSLHGPFVAHPSESSLPHIISPSDPSWHGAPALPKRKGDKYIQGLRKLYLDEALSHGQVWDAFKGRLQVYQSKNLIFEEPVIVKTTDPSRFPPKPHMPGMFTETEARRAIFHESKIYTDFLGNLQGSVVPGSYGLWGGRLKFDADDDDEEEEEGGGGGDCEVWVMILENCGMPVDVARLSESDKKQILSHYTALHDSGILHGDPDPRHWRYHPDGGIRIIDFDSATVLPTHTGKVRMKGDGRKARMMVEDEMDLVKHVLIGDDEHWYV</sequence>
<gene>
    <name evidence="2" type="ORF">L202_04514</name>
</gene>
<evidence type="ECO:0008006" key="4">
    <source>
        <dbReference type="Google" id="ProtNLM"/>
    </source>
</evidence>
<feature type="compositionally biased region" description="Low complexity" evidence="1">
    <location>
        <begin position="1"/>
        <end position="23"/>
    </location>
</feature>
<evidence type="ECO:0000256" key="1">
    <source>
        <dbReference type="SAM" id="MobiDB-lite"/>
    </source>
</evidence>
<feature type="region of interest" description="Disordered" evidence="1">
    <location>
        <begin position="1"/>
        <end position="64"/>
    </location>
</feature>
<comment type="caution">
    <text evidence="2">The sequence shown here is derived from an EMBL/GenBank/DDBJ whole genome shotgun (WGS) entry which is preliminary data.</text>
</comment>
<reference evidence="2 3" key="1">
    <citation type="submission" date="2016-06" db="EMBL/GenBank/DDBJ databases">
        <title>Evolution of pathogenesis and genome organization in the Tremellales.</title>
        <authorList>
            <person name="Cuomo C."/>
            <person name="Litvintseva A."/>
            <person name="Heitman J."/>
            <person name="Chen Y."/>
            <person name="Sun S."/>
            <person name="Springer D."/>
            <person name="Dromer F."/>
            <person name="Young S."/>
            <person name="Zeng Q."/>
            <person name="Chapman S."/>
            <person name="Gujja S."/>
            <person name="Saif S."/>
            <person name="Birren B."/>
        </authorList>
    </citation>
    <scope>NUCLEOTIDE SEQUENCE [LARGE SCALE GENOMIC DNA]</scope>
    <source>
        <strain evidence="2 3">CBS 6039</strain>
    </source>
</reference>
<proteinExistence type="predicted"/>
<name>A0A1E3HRK8_9TREE</name>
<protein>
    <recommendedName>
        <fullName evidence="4">Protein kinase domain-containing protein</fullName>
    </recommendedName>
</protein>
<dbReference type="EMBL" id="AWGJ01000006">
    <property type="protein sequence ID" value="ODN79003.1"/>
    <property type="molecule type" value="Genomic_DNA"/>
</dbReference>
<dbReference type="Proteomes" id="UP000094065">
    <property type="component" value="Unassembled WGS sequence"/>
</dbReference>
<keyword evidence="3" id="KW-1185">Reference proteome</keyword>
<dbReference type="OrthoDB" id="2571614at2759"/>